<evidence type="ECO:0000313" key="2">
    <source>
        <dbReference type="EMBL" id="ETI35099.1"/>
    </source>
</evidence>
<name>V9E7N8_PHYNI</name>
<reference evidence="2 3" key="1">
    <citation type="submission" date="2013-11" db="EMBL/GenBank/DDBJ databases">
        <title>The Genome Sequence of Phytophthora parasitica P1569.</title>
        <authorList>
            <consortium name="The Broad Institute Genomics Platform"/>
            <person name="Russ C."/>
            <person name="Tyler B."/>
            <person name="Panabieres F."/>
            <person name="Shan W."/>
            <person name="Tripathy S."/>
            <person name="Grunwald N."/>
            <person name="Machado M."/>
            <person name="Johnson C.S."/>
            <person name="Arredondo F."/>
            <person name="Hong C."/>
            <person name="Coffey M."/>
            <person name="Young S.K."/>
            <person name="Zeng Q."/>
            <person name="Gargeya S."/>
            <person name="Fitzgerald M."/>
            <person name="Abouelleil A."/>
            <person name="Alvarado L."/>
            <person name="Chapman S.B."/>
            <person name="Gainer-Dewar J."/>
            <person name="Goldberg J."/>
            <person name="Griggs A."/>
            <person name="Gujja S."/>
            <person name="Hansen M."/>
            <person name="Howarth C."/>
            <person name="Imamovic A."/>
            <person name="Ireland A."/>
            <person name="Larimer J."/>
            <person name="McCowan C."/>
            <person name="Murphy C."/>
            <person name="Pearson M."/>
            <person name="Poon T.W."/>
            <person name="Priest M."/>
            <person name="Roberts A."/>
            <person name="Saif S."/>
            <person name="Shea T."/>
            <person name="Sykes S."/>
            <person name="Wortman J."/>
            <person name="Nusbaum C."/>
            <person name="Birren B."/>
        </authorList>
    </citation>
    <scope>NUCLEOTIDE SEQUENCE [LARGE SCALE GENOMIC DNA]</scope>
    <source>
        <strain evidence="2 3">P1569</strain>
    </source>
</reference>
<gene>
    <name evidence="2" type="ORF">F443_18502</name>
</gene>
<dbReference type="EMBL" id="ANIZ01003215">
    <property type="protein sequence ID" value="ETI35099.1"/>
    <property type="molecule type" value="Genomic_DNA"/>
</dbReference>
<dbReference type="AlphaFoldDB" id="V9E7N8"/>
<feature type="compositionally biased region" description="Basic and acidic residues" evidence="1">
    <location>
        <begin position="8"/>
        <end position="23"/>
    </location>
</feature>
<proteinExistence type="predicted"/>
<accession>V9E7N8</accession>
<evidence type="ECO:0000256" key="1">
    <source>
        <dbReference type="SAM" id="MobiDB-lite"/>
    </source>
</evidence>
<keyword evidence="3" id="KW-1185">Reference proteome</keyword>
<feature type="region of interest" description="Disordered" evidence="1">
    <location>
        <begin position="1"/>
        <end position="23"/>
    </location>
</feature>
<organism evidence="2 3">
    <name type="scientific">Phytophthora nicotianae P1569</name>
    <dbReference type="NCBI Taxonomy" id="1317065"/>
    <lineage>
        <taxon>Eukaryota</taxon>
        <taxon>Sar</taxon>
        <taxon>Stramenopiles</taxon>
        <taxon>Oomycota</taxon>
        <taxon>Peronosporomycetes</taxon>
        <taxon>Peronosporales</taxon>
        <taxon>Peronosporaceae</taxon>
        <taxon>Phytophthora</taxon>
    </lineage>
</organism>
<dbReference type="Proteomes" id="UP000018721">
    <property type="component" value="Unassembled WGS sequence"/>
</dbReference>
<protein>
    <submittedName>
        <fullName evidence="2">Uncharacterized protein</fullName>
    </submittedName>
</protein>
<dbReference type="HOGENOM" id="CLU_2445613_0_0_1"/>
<comment type="caution">
    <text evidence="2">The sequence shown here is derived from an EMBL/GenBank/DDBJ whole genome shotgun (WGS) entry which is preliminary data.</text>
</comment>
<evidence type="ECO:0000313" key="3">
    <source>
        <dbReference type="Proteomes" id="UP000018721"/>
    </source>
</evidence>
<sequence length="90" mass="9910">MSPLVGPSKRDGVRSSAKHGSDDVLNDYHYDYHPAAACGAWWPPHNTNTKAQRTGDRHVQDEKHVCATAAATKSDFHAFFLQTMLSDVVS</sequence>